<evidence type="ECO:0000256" key="8">
    <source>
        <dbReference type="ARBA" id="ARBA00023212"/>
    </source>
</evidence>
<dbReference type="GO" id="GO:0030951">
    <property type="term" value="P:establishment or maintenance of microtubule cytoskeleton polarity"/>
    <property type="evidence" value="ECO:0007669"/>
    <property type="project" value="UniProtKB-ARBA"/>
</dbReference>
<dbReference type="InterPro" id="IPR027417">
    <property type="entry name" value="P-loop_NTPase"/>
</dbReference>
<evidence type="ECO:0000313" key="15">
    <source>
        <dbReference type="EMBL" id="KAK7871403.1"/>
    </source>
</evidence>
<sequence>MSEEESDRELAAEDNIKVMCRFRPLNDREKEYGSSMMCKFADSINFVYWGQKLFTFDKVFKPETHQETVYDEAARTIVTDVLSGFNGTVFAYGQTSSGKTHTMEGDLHDPGGRGIIPRIVDDIFHHIYYMDEDLEFHIKVSYFEIYMEKIRDLLDITKINLTIHEDRNRVPFVKGLTERFVSNRDDVFNIIAEGKTNRHFAVTDMNEHSSRSHCVFSLTVRQENLENQKILVGKLYLVDLAGSEKVSKTGAEGTVLEEAKYINKSLSSLGNVIKALSDGKSYIPYRDSKLTRVLQESLGGNSRTTVIICCSPASFNQSETKSTLEFGIRAKTVKNVVCVNEEVTAEEWESRYRKEVENASRLKAKLRKLESELTRWRSGDTVPAEDQISLQVIDASRAVALSRATFSRNEREFLHAERDSLYKQLDEKDEEINQQGQLVDILKDEMLEQEDLIASARRRYDLLQRKMNRVQRENDNAKEEMKEVLIALEELAVNYDLKSEEFELKNKEYENLAEELTKKQLAFNVTLAELQQLKDMSAHQRKRIAVMLTDLLKDLREIGVAIGGVKNMNVLTDNERKIEDDFAVARLYTSKMKSEVQNLVQRCNTLEGLQAKCNKKQNEYEKELTECRMIINQHEGRVKILQESMREAEERKRVLEEDFDTLKDECVKKKATECTQKTCTQEEPNRDAETNTLREEFEVQIKLIRDAHLKQVANLREEITEKQAAINELRNKNHKYCVVNQQLQKDYERFKQEECKKSISLQELVMNSERQETARRDLKGLEDTVARELQTLHNLRKLFVQDLQSRIEESADVDESGDYSGCLAQKQTIKFLESNLDQLTRVNRQLVRDNADLRCELPKLERRLSAAMDRVRALETALRDSKDTSLDDRKKRYLNELDRIKETIRMKSLGRRKPSAQIAKPIRTGHHPNQHGSTPRASSLPAKASTV</sequence>
<reference evidence="15 16" key="1">
    <citation type="submission" date="2024-03" db="EMBL/GenBank/DDBJ databases">
        <title>The genome assembly and annotation of the cricket Gryllus longicercus Weissman &amp; Gray.</title>
        <authorList>
            <person name="Szrajer S."/>
            <person name="Gray D."/>
            <person name="Ylla G."/>
        </authorList>
    </citation>
    <scope>NUCLEOTIDE SEQUENCE [LARGE SCALE GENOMIC DNA]</scope>
    <source>
        <strain evidence="15">DAG 2021-001</strain>
        <tissue evidence="15">Whole body minus gut</tissue>
    </source>
</reference>
<evidence type="ECO:0000256" key="5">
    <source>
        <dbReference type="ARBA" id="ARBA00022840"/>
    </source>
</evidence>
<dbReference type="InterPro" id="IPR036961">
    <property type="entry name" value="Kinesin_motor_dom_sf"/>
</dbReference>
<dbReference type="GO" id="GO:1904115">
    <property type="term" value="C:axon cytoplasm"/>
    <property type="evidence" value="ECO:0007669"/>
    <property type="project" value="GOC"/>
</dbReference>
<dbReference type="CDD" id="cd01369">
    <property type="entry name" value="KISc_KHC_KIF5"/>
    <property type="match status" value="1"/>
</dbReference>
<keyword evidence="5 10" id="KW-0067">ATP-binding</keyword>
<feature type="domain" description="Kinesin motor" evidence="14">
    <location>
        <begin position="15"/>
        <end position="333"/>
    </location>
</feature>
<dbReference type="PROSITE" id="PS50067">
    <property type="entry name" value="KINESIN_MOTOR_2"/>
    <property type="match status" value="1"/>
</dbReference>
<evidence type="ECO:0000256" key="4">
    <source>
        <dbReference type="ARBA" id="ARBA00022741"/>
    </source>
</evidence>
<keyword evidence="7 10" id="KW-0505">Motor protein</keyword>
<comment type="subcellular location">
    <subcellularLocation>
        <location evidence="1">Cytoplasm</location>
        <location evidence="1">Cytoskeleton</location>
    </subcellularLocation>
</comment>
<name>A0AAN9VW57_9ORTH</name>
<evidence type="ECO:0000313" key="16">
    <source>
        <dbReference type="Proteomes" id="UP001378592"/>
    </source>
</evidence>
<dbReference type="GO" id="GO:0007292">
    <property type="term" value="P:female gamete generation"/>
    <property type="evidence" value="ECO:0007669"/>
    <property type="project" value="UniProtKB-ARBA"/>
</dbReference>
<comment type="subunit">
    <text evidence="9">Oligomer composed of two heavy chains and two light chains.</text>
</comment>
<dbReference type="EMBL" id="JAZDUA010000040">
    <property type="protein sequence ID" value="KAK7871403.1"/>
    <property type="molecule type" value="Genomic_DNA"/>
</dbReference>
<feature type="coiled-coil region" evidence="12">
    <location>
        <begin position="411"/>
        <end position="519"/>
    </location>
</feature>
<evidence type="ECO:0000256" key="10">
    <source>
        <dbReference type="PROSITE-ProRule" id="PRU00283"/>
    </source>
</evidence>
<evidence type="ECO:0000259" key="14">
    <source>
        <dbReference type="PROSITE" id="PS50067"/>
    </source>
</evidence>
<keyword evidence="4 10" id="KW-0547">Nucleotide-binding</keyword>
<dbReference type="PANTHER" id="PTHR47968:SF36">
    <property type="entry name" value="KINESIN HEAVY CHAIN ISOFORM X1"/>
    <property type="match status" value="1"/>
</dbReference>
<dbReference type="GO" id="GO:0008017">
    <property type="term" value="F:microtubule binding"/>
    <property type="evidence" value="ECO:0007669"/>
    <property type="project" value="InterPro"/>
</dbReference>
<dbReference type="Pfam" id="PF00225">
    <property type="entry name" value="Kinesin"/>
    <property type="match status" value="1"/>
</dbReference>
<feature type="coiled-coil region" evidence="12">
    <location>
        <begin position="705"/>
        <end position="735"/>
    </location>
</feature>
<dbReference type="AlphaFoldDB" id="A0AAN9VW57"/>
<dbReference type="GO" id="GO:0005871">
    <property type="term" value="C:kinesin complex"/>
    <property type="evidence" value="ECO:0007669"/>
    <property type="project" value="UniProtKB-ARBA"/>
</dbReference>
<dbReference type="GO" id="GO:0005524">
    <property type="term" value="F:ATP binding"/>
    <property type="evidence" value="ECO:0007669"/>
    <property type="project" value="UniProtKB-UniRule"/>
</dbReference>
<feature type="coiled-coil region" evidence="12">
    <location>
        <begin position="829"/>
        <end position="877"/>
    </location>
</feature>
<organism evidence="15 16">
    <name type="scientific">Gryllus longicercus</name>
    <dbReference type="NCBI Taxonomy" id="2509291"/>
    <lineage>
        <taxon>Eukaryota</taxon>
        <taxon>Metazoa</taxon>
        <taxon>Ecdysozoa</taxon>
        <taxon>Arthropoda</taxon>
        <taxon>Hexapoda</taxon>
        <taxon>Insecta</taxon>
        <taxon>Pterygota</taxon>
        <taxon>Neoptera</taxon>
        <taxon>Polyneoptera</taxon>
        <taxon>Orthoptera</taxon>
        <taxon>Ensifera</taxon>
        <taxon>Gryllidea</taxon>
        <taxon>Grylloidea</taxon>
        <taxon>Gryllidae</taxon>
        <taxon>Gryllinae</taxon>
        <taxon>Gryllus</taxon>
    </lineage>
</organism>
<dbReference type="FunFam" id="3.40.850.10:FF:000067">
    <property type="entry name" value="Kinesin-like protein"/>
    <property type="match status" value="1"/>
</dbReference>
<dbReference type="PRINTS" id="PR00380">
    <property type="entry name" value="KINESINHEAVY"/>
</dbReference>
<dbReference type="PANTHER" id="PTHR47968">
    <property type="entry name" value="CENTROMERE PROTEIN E"/>
    <property type="match status" value="1"/>
</dbReference>
<dbReference type="GO" id="GO:0007097">
    <property type="term" value="P:nuclear migration"/>
    <property type="evidence" value="ECO:0007669"/>
    <property type="project" value="UniProtKB-ARBA"/>
</dbReference>
<accession>A0AAN9VW57</accession>
<keyword evidence="6 12" id="KW-0175">Coiled coil</keyword>
<feature type="binding site" evidence="10">
    <location>
        <begin position="93"/>
        <end position="100"/>
    </location>
    <ligand>
        <name>ATP</name>
        <dbReference type="ChEBI" id="CHEBI:30616"/>
    </ligand>
</feature>
<evidence type="ECO:0000256" key="9">
    <source>
        <dbReference type="ARBA" id="ARBA00064588"/>
    </source>
</evidence>
<comment type="similarity">
    <text evidence="10 11">Belongs to the TRAFAC class myosin-kinesin ATPase superfamily. Kinesin family.</text>
</comment>
<proteinExistence type="inferred from homology"/>
<dbReference type="SMART" id="SM00129">
    <property type="entry name" value="KISc"/>
    <property type="match status" value="1"/>
</dbReference>
<dbReference type="GO" id="GO:0098957">
    <property type="term" value="P:anterograde axonal transport of mitochondrion"/>
    <property type="evidence" value="ECO:0007669"/>
    <property type="project" value="UniProtKB-ARBA"/>
</dbReference>
<dbReference type="SUPFAM" id="SSF52540">
    <property type="entry name" value="P-loop containing nucleoside triphosphate hydrolases"/>
    <property type="match status" value="1"/>
</dbReference>
<dbReference type="InterPro" id="IPR019821">
    <property type="entry name" value="Kinesin_motor_CS"/>
</dbReference>
<dbReference type="GO" id="GO:0048489">
    <property type="term" value="P:synaptic vesicle transport"/>
    <property type="evidence" value="ECO:0007669"/>
    <property type="project" value="UniProtKB-ARBA"/>
</dbReference>
<dbReference type="PROSITE" id="PS00411">
    <property type="entry name" value="KINESIN_MOTOR_1"/>
    <property type="match status" value="1"/>
</dbReference>
<feature type="coiled-coil region" evidence="12">
    <location>
        <begin position="345"/>
        <end position="379"/>
    </location>
</feature>
<evidence type="ECO:0000256" key="1">
    <source>
        <dbReference type="ARBA" id="ARBA00004245"/>
    </source>
</evidence>
<evidence type="ECO:0000256" key="3">
    <source>
        <dbReference type="ARBA" id="ARBA00022701"/>
    </source>
</evidence>
<evidence type="ECO:0000256" key="13">
    <source>
        <dbReference type="SAM" id="MobiDB-lite"/>
    </source>
</evidence>
<dbReference type="GO" id="GO:0003777">
    <property type="term" value="F:microtubule motor activity"/>
    <property type="evidence" value="ECO:0007669"/>
    <property type="project" value="InterPro"/>
</dbReference>
<dbReference type="InterPro" id="IPR027640">
    <property type="entry name" value="Kinesin-like_fam"/>
</dbReference>
<evidence type="ECO:0000256" key="6">
    <source>
        <dbReference type="ARBA" id="ARBA00023054"/>
    </source>
</evidence>
<evidence type="ECO:0000256" key="2">
    <source>
        <dbReference type="ARBA" id="ARBA00022490"/>
    </source>
</evidence>
<dbReference type="GO" id="GO:0005874">
    <property type="term" value="C:microtubule"/>
    <property type="evidence" value="ECO:0007669"/>
    <property type="project" value="UniProtKB-KW"/>
</dbReference>
<evidence type="ECO:0000256" key="11">
    <source>
        <dbReference type="RuleBase" id="RU000394"/>
    </source>
</evidence>
<dbReference type="InterPro" id="IPR001752">
    <property type="entry name" value="Kinesin_motor_dom"/>
</dbReference>
<protein>
    <recommendedName>
        <fullName evidence="11">Kinesin-like protein</fullName>
    </recommendedName>
</protein>
<keyword evidence="2" id="KW-0963">Cytoplasm</keyword>
<gene>
    <name evidence="15" type="ORF">R5R35_006106</name>
</gene>
<feature type="region of interest" description="Disordered" evidence="13">
    <location>
        <begin position="906"/>
        <end position="947"/>
    </location>
</feature>
<dbReference type="Gene3D" id="3.40.850.10">
    <property type="entry name" value="Kinesin motor domain"/>
    <property type="match status" value="1"/>
</dbReference>
<keyword evidence="8" id="KW-0206">Cytoskeleton</keyword>
<dbReference type="CDD" id="cd23649">
    <property type="entry name" value="Khc_CBD_cc"/>
    <property type="match status" value="1"/>
</dbReference>
<dbReference type="InterPro" id="IPR059182">
    <property type="entry name" value="Khc_C"/>
</dbReference>
<evidence type="ECO:0000256" key="7">
    <source>
        <dbReference type="ARBA" id="ARBA00023175"/>
    </source>
</evidence>
<feature type="coiled-coil region" evidence="12">
    <location>
        <begin position="606"/>
        <end position="665"/>
    </location>
</feature>
<dbReference type="Proteomes" id="UP001378592">
    <property type="component" value="Unassembled WGS sequence"/>
</dbReference>
<keyword evidence="16" id="KW-1185">Reference proteome</keyword>
<keyword evidence="3 11" id="KW-0493">Microtubule</keyword>
<evidence type="ECO:0000256" key="12">
    <source>
        <dbReference type="SAM" id="Coils"/>
    </source>
</evidence>
<comment type="caution">
    <text evidence="15">The sequence shown here is derived from an EMBL/GenBank/DDBJ whole genome shotgun (WGS) entry which is preliminary data.</text>
</comment>